<name>A0A3S5BTL5_9PLAT</name>
<sequence length="203" mass="22473">MTVGLIFPTNPSSSSGSALPHKTGKPTPVSHQISLRVRVFGKSWRNRTRKKLVMMDCLAFPEVVLFQTEVDCSFDLASALSTFCTVTVRLLPGVLIRPMRGRNCSPLLSGREQLLEKQGHVKFNGKVSSTHIICSGKRFEGRSNQKTMAGSSWPAADRLSWNILVDIVSEVTSFDFGEKEPSFRPSYDEHRQSKVSSSQPNAS</sequence>
<dbReference type="Proteomes" id="UP000784294">
    <property type="component" value="Unassembled WGS sequence"/>
</dbReference>
<dbReference type="EMBL" id="CAAALY010034280">
    <property type="protein sequence ID" value="VEL17818.1"/>
    <property type="molecule type" value="Genomic_DNA"/>
</dbReference>
<organism evidence="2 3">
    <name type="scientific">Protopolystoma xenopodis</name>
    <dbReference type="NCBI Taxonomy" id="117903"/>
    <lineage>
        <taxon>Eukaryota</taxon>
        <taxon>Metazoa</taxon>
        <taxon>Spiralia</taxon>
        <taxon>Lophotrochozoa</taxon>
        <taxon>Platyhelminthes</taxon>
        <taxon>Monogenea</taxon>
        <taxon>Polyopisthocotylea</taxon>
        <taxon>Polystomatidea</taxon>
        <taxon>Polystomatidae</taxon>
        <taxon>Protopolystoma</taxon>
    </lineage>
</organism>
<gene>
    <name evidence="2" type="ORF">PXEA_LOCUS11258</name>
</gene>
<comment type="caution">
    <text evidence="2">The sequence shown here is derived from an EMBL/GenBank/DDBJ whole genome shotgun (WGS) entry which is preliminary data.</text>
</comment>
<accession>A0A3S5BTL5</accession>
<feature type="compositionally biased region" description="Basic and acidic residues" evidence="1">
    <location>
        <begin position="179"/>
        <end position="192"/>
    </location>
</feature>
<dbReference type="AlphaFoldDB" id="A0A3S5BTL5"/>
<feature type="region of interest" description="Disordered" evidence="1">
    <location>
        <begin position="179"/>
        <end position="203"/>
    </location>
</feature>
<evidence type="ECO:0000313" key="3">
    <source>
        <dbReference type="Proteomes" id="UP000784294"/>
    </source>
</evidence>
<feature type="compositionally biased region" description="Polar residues" evidence="1">
    <location>
        <begin position="194"/>
        <end position="203"/>
    </location>
</feature>
<evidence type="ECO:0000256" key="1">
    <source>
        <dbReference type="SAM" id="MobiDB-lite"/>
    </source>
</evidence>
<evidence type="ECO:0000313" key="2">
    <source>
        <dbReference type="EMBL" id="VEL17818.1"/>
    </source>
</evidence>
<protein>
    <submittedName>
        <fullName evidence="2">Uncharacterized protein</fullName>
    </submittedName>
</protein>
<feature type="region of interest" description="Disordered" evidence="1">
    <location>
        <begin position="1"/>
        <end position="29"/>
    </location>
</feature>
<reference evidence="2" key="1">
    <citation type="submission" date="2018-11" db="EMBL/GenBank/DDBJ databases">
        <authorList>
            <consortium name="Pathogen Informatics"/>
        </authorList>
    </citation>
    <scope>NUCLEOTIDE SEQUENCE</scope>
</reference>
<proteinExistence type="predicted"/>
<keyword evidence="3" id="KW-1185">Reference proteome</keyword>